<dbReference type="InterPro" id="IPR018247">
    <property type="entry name" value="EF_Hand_1_Ca_BS"/>
</dbReference>
<reference evidence="3 4" key="1">
    <citation type="journal article" date="2020" name="Nat. Food">
        <title>A phased Vanilla planifolia genome enables genetic improvement of flavour and production.</title>
        <authorList>
            <person name="Hasing T."/>
            <person name="Tang H."/>
            <person name="Brym M."/>
            <person name="Khazi F."/>
            <person name="Huang T."/>
            <person name="Chambers A.H."/>
        </authorList>
    </citation>
    <scope>NUCLEOTIDE SEQUENCE [LARGE SCALE GENOMIC DNA]</scope>
    <source>
        <tissue evidence="3">Leaf</tissue>
    </source>
</reference>
<proteinExistence type="predicted"/>
<dbReference type="Pfam" id="PF13499">
    <property type="entry name" value="EF-hand_7"/>
    <property type="match status" value="1"/>
</dbReference>
<comment type="caution">
    <text evidence="3">The sequence shown here is derived from an EMBL/GenBank/DDBJ whole genome shotgun (WGS) entry which is preliminary data.</text>
</comment>
<dbReference type="Gene3D" id="1.10.238.10">
    <property type="entry name" value="EF-hand"/>
    <property type="match status" value="1"/>
</dbReference>
<dbReference type="GO" id="GO:0005783">
    <property type="term" value="C:endoplasmic reticulum"/>
    <property type="evidence" value="ECO:0007669"/>
    <property type="project" value="TreeGrafter"/>
</dbReference>
<dbReference type="InterPro" id="IPR011992">
    <property type="entry name" value="EF-hand-dom_pair"/>
</dbReference>
<feature type="domain" description="EF-hand" evidence="2">
    <location>
        <begin position="20"/>
        <end position="55"/>
    </location>
</feature>
<keyword evidence="4" id="KW-1185">Reference proteome</keyword>
<name>A0A835UE26_VANPL</name>
<organism evidence="3 4">
    <name type="scientific">Vanilla planifolia</name>
    <name type="common">Vanilla</name>
    <dbReference type="NCBI Taxonomy" id="51239"/>
    <lineage>
        <taxon>Eukaryota</taxon>
        <taxon>Viridiplantae</taxon>
        <taxon>Streptophyta</taxon>
        <taxon>Embryophyta</taxon>
        <taxon>Tracheophyta</taxon>
        <taxon>Spermatophyta</taxon>
        <taxon>Magnoliopsida</taxon>
        <taxon>Liliopsida</taxon>
        <taxon>Asparagales</taxon>
        <taxon>Orchidaceae</taxon>
        <taxon>Vanilloideae</taxon>
        <taxon>Vanilleae</taxon>
        <taxon>Vanilla</taxon>
    </lineage>
</organism>
<dbReference type="CDD" id="cd00051">
    <property type="entry name" value="EFh"/>
    <property type="match status" value="1"/>
</dbReference>
<dbReference type="AlphaFoldDB" id="A0A835UE26"/>
<dbReference type="InterPro" id="IPR002048">
    <property type="entry name" value="EF_hand_dom"/>
</dbReference>
<dbReference type="PANTHER" id="PTHR10827:SF101">
    <property type="entry name" value="CALCIUM-BINDING EF HAND FAMILY PROTEIN"/>
    <property type="match status" value="1"/>
</dbReference>
<dbReference type="OrthoDB" id="10264738at2759"/>
<evidence type="ECO:0000313" key="4">
    <source>
        <dbReference type="Proteomes" id="UP000636800"/>
    </source>
</evidence>
<evidence type="ECO:0000256" key="1">
    <source>
        <dbReference type="ARBA" id="ARBA00022837"/>
    </source>
</evidence>
<sequence>MDFLTPYAIMMNLSIILIHQLQHQRKKKFQELDKDNDGFLTENELVPVIGNLHPSERYYARQQADYVLSQADADKDGRLSLHEMIEHPYVFYSAIFNDDDDDDFVYHDEFR</sequence>
<evidence type="ECO:0000259" key="2">
    <source>
        <dbReference type="PROSITE" id="PS50222"/>
    </source>
</evidence>
<dbReference type="EMBL" id="JADCNL010000012">
    <property type="protein sequence ID" value="KAG0457750.1"/>
    <property type="molecule type" value="Genomic_DNA"/>
</dbReference>
<protein>
    <recommendedName>
        <fullName evidence="2">EF-hand domain-containing protein</fullName>
    </recommendedName>
</protein>
<keyword evidence="1" id="KW-0106">Calcium</keyword>
<feature type="domain" description="EF-hand" evidence="2">
    <location>
        <begin position="59"/>
        <end position="94"/>
    </location>
</feature>
<dbReference type="SUPFAM" id="SSF47473">
    <property type="entry name" value="EF-hand"/>
    <property type="match status" value="1"/>
</dbReference>
<dbReference type="PANTHER" id="PTHR10827">
    <property type="entry name" value="RETICULOCALBIN"/>
    <property type="match status" value="1"/>
</dbReference>
<dbReference type="PROSITE" id="PS00018">
    <property type="entry name" value="EF_HAND_1"/>
    <property type="match status" value="2"/>
</dbReference>
<gene>
    <name evidence="3" type="ORF">HPP92_022907</name>
</gene>
<dbReference type="PROSITE" id="PS50222">
    <property type="entry name" value="EF_HAND_2"/>
    <property type="match status" value="2"/>
</dbReference>
<dbReference type="Proteomes" id="UP000636800">
    <property type="component" value="Chromosome 12"/>
</dbReference>
<evidence type="ECO:0000313" key="3">
    <source>
        <dbReference type="EMBL" id="KAG0457750.1"/>
    </source>
</evidence>
<dbReference type="GO" id="GO:0005509">
    <property type="term" value="F:calcium ion binding"/>
    <property type="evidence" value="ECO:0007669"/>
    <property type="project" value="InterPro"/>
</dbReference>
<accession>A0A835UE26</accession>